<proteinExistence type="predicted"/>
<accession>A0ABP8PUY0</accession>
<comment type="caution">
    <text evidence="3">The sequence shown here is derived from an EMBL/GenBank/DDBJ whole genome shotgun (WGS) entry which is preliminary data.</text>
</comment>
<evidence type="ECO:0000313" key="3">
    <source>
        <dbReference type="EMBL" id="GAA4491563.1"/>
    </source>
</evidence>
<evidence type="ECO:0000259" key="2">
    <source>
        <dbReference type="Pfam" id="PF04149"/>
    </source>
</evidence>
<feature type="region of interest" description="Disordered" evidence="1">
    <location>
        <begin position="1"/>
        <end position="23"/>
    </location>
</feature>
<organism evidence="3 4">
    <name type="scientific">Actinoallomurus oryzae</name>
    <dbReference type="NCBI Taxonomy" id="502180"/>
    <lineage>
        <taxon>Bacteria</taxon>
        <taxon>Bacillati</taxon>
        <taxon>Actinomycetota</taxon>
        <taxon>Actinomycetes</taxon>
        <taxon>Streptosporangiales</taxon>
        <taxon>Thermomonosporaceae</taxon>
        <taxon>Actinoallomurus</taxon>
    </lineage>
</organism>
<keyword evidence="4" id="KW-1185">Reference proteome</keyword>
<dbReference type="Pfam" id="PF04149">
    <property type="entry name" value="DUF397"/>
    <property type="match status" value="1"/>
</dbReference>
<evidence type="ECO:0000313" key="4">
    <source>
        <dbReference type="Proteomes" id="UP001500503"/>
    </source>
</evidence>
<protein>
    <recommendedName>
        <fullName evidence="2">DUF397 domain-containing protein</fullName>
    </recommendedName>
</protein>
<feature type="domain" description="DUF397" evidence="2">
    <location>
        <begin position="10"/>
        <end position="61"/>
    </location>
</feature>
<dbReference type="RefSeq" id="WP_345462128.1">
    <property type="nucleotide sequence ID" value="NZ_BAABHF010000016.1"/>
</dbReference>
<dbReference type="Proteomes" id="UP001500503">
    <property type="component" value="Unassembled WGS sequence"/>
</dbReference>
<name>A0ABP8PUY0_9ACTN</name>
<dbReference type="EMBL" id="BAABHF010000016">
    <property type="protein sequence ID" value="GAA4491563.1"/>
    <property type="molecule type" value="Genomic_DNA"/>
</dbReference>
<dbReference type="InterPro" id="IPR007278">
    <property type="entry name" value="DUF397"/>
</dbReference>
<gene>
    <name evidence="3" type="ORF">GCM10023191_025750</name>
</gene>
<sequence length="68" mass="7383">MPDRDISRVVFRKSTHSDGGEGCVEAATLNGSRLVRDSKDTDGPTLTFTPSAWGTFVDKVKQGKLDLD</sequence>
<evidence type="ECO:0000256" key="1">
    <source>
        <dbReference type="SAM" id="MobiDB-lite"/>
    </source>
</evidence>
<reference evidence="4" key="1">
    <citation type="journal article" date="2019" name="Int. J. Syst. Evol. Microbiol.">
        <title>The Global Catalogue of Microorganisms (GCM) 10K type strain sequencing project: providing services to taxonomists for standard genome sequencing and annotation.</title>
        <authorList>
            <consortium name="The Broad Institute Genomics Platform"/>
            <consortium name="The Broad Institute Genome Sequencing Center for Infectious Disease"/>
            <person name="Wu L."/>
            <person name="Ma J."/>
        </authorList>
    </citation>
    <scope>NUCLEOTIDE SEQUENCE [LARGE SCALE GENOMIC DNA]</scope>
    <source>
        <strain evidence="4">JCM 17933</strain>
    </source>
</reference>